<dbReference type="GO" id="GO:0006412">
    <property type="term" value="P:translation"/>
    <property type="evidence" value="ECO:0007669"/>
    <property type="project" value="UniProtKB-UniRule"/>
</dbReference>
<comment type="similarity">
    <text evidence="1 5">Belongs to the bacterial ribosomal protein bL32 family.</text>
</comment>
<dbReference type="PANTHER" id="PTHR35534">
    <property type="entry name" value="50S RIBOSOMAL PROTEIN L32"/>
    <property type="match status" value="1"/>
</dbReference>
<dbReference type="EMBL" id="AP025628">
    <property type="protein sequence ID" value="BDG60618.1"/>
    <property type="molecule type" value="Genomic_DNA"/>
</dbReference>
<dbReference type="RefSeq" id="WP_264844627.1">
    <property type="nucleotide sequence ID" value="NZ_AP025628.1"/>
</dbReference>
<dbReference type="PANTHER" id="PTHR35534:SF1">
    <property type="entry name" value="LARGE RIBOSOMAL SUBUNIT PROTEIN BL32"/>
    <property type="match status" value="1"/>
</dbReference>
<proteinExistence type="inferred from homology"/>
<dbReference type="KEGG" id="cmic:caldi_17080"/>
<keyword evidence="7" id="KW-1185">Reference proteome</keyword>
<dbReference type="GO" id="GO:0003735">
    <property type="term" value="F:structural constituent of ribosome"/>
    <property type="evidence" value="ECO:0007669"/>
    <property type="project" value="InterPro"/>
</dbReference>
<evidence type="ECO:0000256" key="3">
    <source>
        <dbReference type="ARBA" id="ARBA00023274"/>
    </source>
</evidence>
<dbReference type="Proteomes" id="UP001163687">
    <property type="component" value="Chromosome"/>
</dbReference>
<dbReference type="NCBIfam" id="TIGR01031">
    <property type="entry name" value="rpmF_bact"/>
    <property type="match status" value="1"/>
</dbReference>
<dbReference type="GO" id="GO:0015934">
    <property type="term" value="C:large ribosomal subunit"/>
    <property type="evidence" value="ECO:0007669"/>
    <property type="project" value="InterPro"/>
</dbReference>
<dbReference type="HAMAP" id="MF_00340">
    <property type="entry name" value="Ribosomal_bL32"/>
    <property type="match status" value="1"/>
</dbReference>
<evidence type="ECO:0000256" key="5">
    <source>
        <dbReference type="HAMAP-Rule" id="MF_00340"/>
    </source>
</evidence>
<gene>
    <name evidence="5 6" type="primary">rpmF</name>
    <name evidence="6" type="ORF">caldi_17080</name>
</gene>
<dbReference type="InterPro" id="IPR002677">
    <property type="entry name" value="Ribosomal_bL32"/>
</dbReference>
<accession>A0AA35G8N5</accession>
<evidence type="ECO:0000313" key="6">
    <source>
        <dbReference type="EMBL" id="BDG60618.1"/>
    </source>
</evidence>
<dbReference type="AlphaFoldDB" id="A0AA35G8N5"/>
<evidence type="ECO:0000256" key="1">
    <source>
        <dbReference type="ARBA" id="ARBA00008560"/>
    </source>
</evidence>
<keyword evidence="2 5" id="KW-0689">Ribosomal protein</keyword>
<keyword evidence="3 5" id="KW-0687">Ribonucleoprotein</keyword>
<sequence>MAVPKKKKSHRKQAQRRAHWKLTAPTLVECPRCRSMKRPHHVCPTCGHYDGRQVLKVAGAGTE</sequence>
<name>A0AA35G8N5_9FIRM</name>
<protein>
    <recommendedName>
        <fullName evidence="4 5">Large ribosomal subunit protein bL32</fullName>
    </recommendedName>
</protein>
<dbReference type="InterPro" id="IPR011332">
    <property type="entry name" value="Ribosomal_zn-bd"/>
</dbReference>
<dbReference type="InterPro" id="IPR044957">
    <property type="entry name" value="Ribosomal_bL32_bact"/>
</dbReference>
<dbReference type="SUPFAM" id="SSF57829">
    <property type="entry name" value="Zn-binding ribosomal proteins"/>
    <property type="match status" value="1"/>
</dbReference>
<evidence type="ECO:0000256" key="2">
    <source>
        <dbReference type="ARBA" id="ARBA00022980"/>
    </source>
</evidence>
<dbReference type="Pfam" id="PF01783">
    <property type="entry name" value="Ribosomal_L32p"/>
    <property type="match status" value="1"/>
</dbReference>
<evidence type="ECO:0000313" key="7">
    <source>
        <dbReference type="Proteomes" id="UP001163687"/>
    </source>
</evidence>
<reference evidence="6" key="1">
    <citation type="submission" date="2022-03" db="EMBL/GenBank/DDBJ databases">
        <title>Complete genome sequence of Caldinitratiruptor microaerophilus.</title>
        <authorList>
            <person name="Mukaiyama R."/>
            <person name="Nishiyama T."/>
            <person name="Ueda K."/>
        </authorList>
    </citation>
    <scope>NUCLEOTIDE SEQUENCE</scope>
    <source>
        <strain evidence="6">JCM 16183</strain>
    </source>
</reference>
<evidence type="ECO:0000256" key="4">
    <source>
        <dbReference type="ARBA" id="ARBA00035178"/>
    </source>
</evidence>
<organism evidence="6 7">
    <name type="scientific">Caldinitratiruptor microaerophilus</name>
    <dbReference type="NCBI Taxonomy" id="671077"/>
    <lineage>
        <taxon>Bacteria</taxon>
        <taxon>Bacillati</taxon>
        <taxon>Bacillota</taxon>
        <taxon>Clostridia</taxon>
        <taxon>Eubacteriales</taxon>
        <taxon>Symbiobacteriaceae</taxon>
        <taxon>Caldinitratiruptor</taxon>
    </lineage>
</organism>